<name>A0A8T0J098_CERPU</name>
<gene>
    <name evidence="1" type="ORF">KC19_2G251200</name>
</gene>
<protein>
    <submittedName>
        <fullName evidence="1">Uncharacterized protein</fullName>
    </submittedName>
</protein>
<dbReference type="Proteomes" id="UP000822688">
    <property type="component" value="Chromosome 2"/>
</dbReference>
<evidence type="ECO:0000313" key="2">
    <source>
        <dbReference type="Proteomes" id="UP000822688"/>
    </source>
</evidence>
<sequence>MTGFDRSRTQAASRCGYGFVHGHGHGYAELYRHLGYERQGVGFRKIRTLNACVEILLWHTERCFSENVMIKLLDNFVTDRNSPEFFTTPCAPVPEACYPATVGTIMLETFRSTLGNSQAPEQLSLSTISLSSAL</sequence>
<keyword evidence="2" id="KW-1185">Reference proteome</keyword>
<dbReference type="AlphaFoldDB" id="A0A8T0J098"/>
<organism evidence="1 2">
    <name type="scientific">Ceratodon purpureus</name>
    <name type="common">Fire moss</name>
    <name type="synonym">Dicranum purpureum</name>
    <dbReference type="NCBI Taxonomy" id="3225"/>
    <lineage>
        <taxon>Eukaryota</taxon>
        <taxon>Viridiplantae</taxon>
        <taxon>Streptophyta</taxon>
        <taxon>Embryophyta</taxon>
        <taxon>Bryophyta</taxon>
        <taxon>Bryophytina</taxon>
        <taxon>Bryopsida</taxon>
        <taxon>Dicranidae</taxon>
        <taxon>Pseudoditrichales</taxon>
        <taxon>Ditrichaceae</taxon>
        <taxon>Ceratodon</taxon>
    </lineage>
</organism>
<reference evidence="1" key="1">
    <citation type="submission" date="2020-06" db="EMBL/GenBank/DDBJ databases">
        <title>WGS assembly of Ceratodon purpureus strain R40.</title>
        <authorList>
            <person name="Carey S.B."/>
            <person name="Jenkins J."/>
            <person name="Shu S."/>
            <person name="Lovell J.T."/>
            <person name="Sreedasyam A."/>
            <person name="Maumus F."/>
            <person name="Tiley G.P."/>
            <person name="Fernandez-Pozo N."/>
            <person name="Barry K."/>
            <person name="Chen C."/>
            <person name="Wang M."/>
            <person name="Lipzen A."/>
            <person name="Daum C."/>
            <person name="Saski C.A."/>
            <person name="Payton A.C."/>
            <person name="Mcbreen J.C."/>
            <person name="Conrad R.E."/>
            <person name="Kollar L.M."/>
            <person name="Olsson S."/>
            <person name="Huttunen S."/>
            <person name="Landis J.B."/>
            <person name="Wickett N.J."/>
            <person name="Johnson M.G."/>
            <person name="Rensing S.A."/>
            <person name="Grimwood J."/>
            <person name="Schmutz J."/>
            <person name="Mcdaniel S.F."/>
        </authorList>
    </citation>
    <scope>NUCLEOTIDE SEQUENCE</scope>
    <source>
        <strain evidence="1">R40</strain>
    </source>
</reference>
<evidence type="ECO:0000313" key="1">
    <source>
        <dbReference type="EMBL" id="KAG0588549.1"/>
    </source>
</evidence>
<dbReference type="EMBL" id="CM026422">
    <property type="protein sequence ID" value="KAG0588549.1"/>
    <property type="molecule type" value="Genomic_DNA"/>
</dbReference>
<accession>A0A8T0J098</accession>
<comment type="caution">
    <text evidence="1">The sequence shown here is derived from an EMBL/GenBank/DDBJ whole genome shotgun (WGS) entry which is preliminary data.</text>
</comment>
<proteinExistence type="predicted"/>